<evidence type="ECO:0000313" key="3">
    <source>
        <dbReference type="EMBL" id="TCK18546.1"/>
    </source>
</evidence>
<keyword evidence="1" id="KW-0479">Metal-binding</keyword>
<dbReference type="Pfam" id="PF07883">
    <property type="entry name" value="Cupin_2"/>
    <property type="match status" value="1"/>
</dbReference>
<dbReference type="InterPro" id="IPR013096">
    <property type="entry name" value="Cupin_2"/>
</dbReference>
<dbReference type="GO" id="GO:0046872">
    <property type="term" value="F:metal ion binding"/>
    <property type="evidence" value="ECO:0007669"/>
    <property type="project" value="UniProtKB-KW"/>
</dbReference>
<dbReference type="InterPro" id="IPR051610">
    <property type="entry name" value="GPI/OXD"/>
</dbReference>
<dbReference type="RefSeq" id="WP_132972453.1">
    <property type="nucleotide sequence ID" value="NZ_SMFX01000001.1"/>
</dbReference>
<dbReference type="PANTHER" id="PTHR35848">
    <property type="entry name" value="OXALATE-BINDING PROTEIN"/>
    <property type="match status" value="1"/>
</dbReference>
<organism evidence="3 4">
    <name type="scientific">Thiogranum longum</name>
    <dbReference type="NCBI Taxonomy" id="1537524"/>
    <lineage>
        <taxon>Bacteria</taxon>
        <taxon>Pseudomonadati</taxon>
        <taxon>Pseudomonadota</taxon>
        <taxon>Gammaproteobacteria</taxon>
        <taxon>Chromatiales</taxon>
        <taxon>Ectothiorhodospiraceae</taxon>
        <taxon>Thiogranum</taxon>
    </lineage>
</organism>
<sequence length="142" mass="15511">MNHYSTANIGKLNALEQHVFAPEGAPIRLVGKAFLGELIGLTGMEVSVNKDAPNTGVDFYHSHNDNEEVYVFIGGAGEMVVGDDRFPVEEGSVVRVATGVKRAWWNTGQDDLYYVVIQAPENGLKASKLHDAQLVDETVPWV</sequence>
<dbReference type="AlphaFoldDB" id="A0A4V2PGX8"/>
<protein>
    <submittedName>
        <fullName evidence="3">Cupin domain</fullName>
    </submittedName>
</protein>
<evidence type="ECO:0000259" key="2">
    <source>
        <dbReference type="Pfam" id="PF07883"/>
    </source>
</evidence>
<dbReference type="OrthoDB" id="9180677at2"/>
<dbReference type="Gene3D" id="2.60.120.10">
    <property type="entry name" value="Jelly Rolls"/>
    <property type="match status" value="1"/>
</dbReference>
<gene>
    <name evidence="3" type="ORF">DFR30_1824</name>
</gene>
<dbReference type="InterPro" id="IPR011051">
    <property type="entry name" value="RmlC_Cupin_sf"/>
</dbReference>
<evidence type="ECO:0000313" key="4">
    <source>
        <dbReference type="Proteomes" id="UP000295707"/>
    </source>
</evidence>
<accession>A0A4V2PGX8</accession>
<feature type="domain" description="Cupin type-2" evidence="2">
    <location>
        <begin position="53"/>
        <end position="117"/>
    </location>
</feature>
<name>A0A4V2PGX8_9GAMM</name>
<evidence type="ECO:0000256" key="1">
    <source>
        <dbReference type="ARBA" id="ARBA00022723"/>
    </source>
</evidence>
<dbReference type="EMBL" id="SMFX01000001">
    <property type="protein sequence ID" value="TCK18546.1"/>
    <property type="molecule type" value="Genomic_DNA"/>
</dbReference>
<comment type="caution">
    <text evidence="3">The sequence shown here is derived from an EMBL/GenBank/DDBJ whole genome shotgun (WGS) entry which is preliminary data.</text>
</comment>
<dbReference type="Proteomes" id="UP000295707">
    <property type="component" value="Unassembled WGS sequence"/>
</dbReference>
<dbReference type="SUPFAM" id="SSF51182">
    <property type="entry name" value="RmlC-like cupins"/>
    <property type="match status" value="1"/>
</dbReference>
<dbReference type="PANTHER" id="PTHR35848:SF6">
    <property type="entry name" value="CUPIN TYPE-2 DOMAIN-CONTAINING PROTEIN"/>
    <property type="match status" value="1"/>
</dbReference>
<keyword evidence="4" id="KW-1185">Reference proteome</keyword>
<proteinExistence type="predicted"/>
<reference evidence="3 4" key="1">
    <citation type="submission" date="2019-03" db="EMBL/GenBank/DDBJ databases">
        <title>Genomic Encyclopedia of Type Strains, Phase IV (KMG-IV): sequencing the most valuable type-strain genomes for metagenomic binning, comparative biology and taxonomic classification.</title>
        <authorList>
            <person name="Goeker M."/>
        </authorList>
    </citation>
    <scope>NUCLEOTIDE SEQUENCE [LARGE SCALE GENOMIC DNA]</scope>
    <source>
        <strain evidence="3 4">DSM 19610</strain>
    </source>
</reference>
<dbReference type="InterPro" id="IPR014710">
    <property type="entry name" value="RmlC-like_jellyroll"/>
</dbReference>